<protein>
    <recommendedName>
        <fullName evidence="2">HAT C-terminal dimerisation domain-containing protein</fullName>
    </recommendedName>
</protein>
<dbReference type="Proteomes" id="UP001443914">
    <property type="component" value="Unassembled WGS sequence"/>
</dbReference>
<dbReference type="PANTHER" id="PTHR11697:SF230">
    <property type="entry name" value="ZINC FINGER, MYM DOMAIN CONTAINING 1"/>
    <property type="match status" value="1"/>
</dbReference>
<dbReference type="AlphaFoldDB" id="A0AAW1MW36"/>
<feature type="region of interest" description="Disordered" evidence="1">
    <location>
        <begin position="21"/>
        <end position="61"/>
    </location>
</feature>
<organism evidence="3 4">
    <name type="scientific">Saponaria officinalis</name>
    <name type="common">Common soapwort</name>
    <name type="synonym">Lychnis saponaria</name>
    <dbReference type="NCBI Taxonomy" id="3572"/>
    <lineage>
        <taxon>Eukaryota</taxon>
        <taxon>Viridiplantae</taxon>
        <taxon>Streptophyta</taxon>
        <taxon>Embryophyta</taxon>
        <taxon>Tracheophyta</taxon>
        <taxon>Spermatophyta</taxon>
        <taxon>Magnoliopsida</taxon>
        <taxon>eudicotyledons</taxon>
        <taxon>Gunneridae</taxon>
        <taxon>Pentapetalae</taxon>
        <taxon>Caryophyllales</taxon>
        <taxon>Caryophyllaceae</taxon>
        <taxon>Caryophylleae</taxon>
        <taxon>Saponaria</taxon>
    </lineage>
</organism>
<dbReference type="Pfam" id="PF05699">
    <property type="entry name" value="Dimer_Tnp_hAT"/>
    <property type="match status" value="1"/>
</dbReference>
<evidence type="ECO:0000313" key="4">
    <source>
        <dbReference type="Proteomes" id="UP001443914"/>
    </source>
</evidence>
<name>A0AAW1MW36_SAPOF</name>
<accession>A0AAW1MW36</accession>
<gene>
    <name evidence="3" type="ORF">RND81_02G194000</name>
</gene>
<proteinExistence type="predicted"/>
<keyword evidence="4" id="KW-1185">Reference proteome</keyword>
<evidence type="ECO:0000313" key="3">
    <source>
        <dbReference type="EMBL" id="KAK9750401.1"/>
    </source>
</evidence>
<dbReference type="PANTHER" id="PTHR11697">
    <property type="entry name" value="GENERAL TRANSCRIPTION FACTOR 2-RELATED ZINC FINGER PROTEIN"/>
    <property type="match status" value="1"/>
</dbReference>
<dbReference type="GO" id="GO:0046983">
    <property type="term" value="F:protein dimerization activity"/>
    <property type="evidence" value="ECO:0007669"/>
    <property type="project" value="InterPro"/>
</dbReference>
<dbReference type="InterPro" id="IPR055298">
    <property type="entry name" value="AtLOH3-like"/>
</dbReference>
<reference evidence="3" key="1">
    <citation type="submission" date="2024-03" db="EMBL/GenBank/DDBJ databases">
        <title>WGS assembly of Saponaria officinalis var. Norfolk2.</title>
        <authorList>
            <person name="Jenkins J."/>
            <person name="Shu S."/>
            <person name="Grimwood J."/>
            <person name="Barry K."/>
            <person name="Goodstein D."/>
            <person name="Schmutz J."/>
            <person name="Leebens-Mack J."/>
            <person name="Osbourn A."/>
        </authorList>
    </citation>
    <scope>NUCLEOTIDE SEQUENCE [LARGE SCALE GENOMIC DNA]</scope>
    <source>
        <strain evidence="3">JIC</strain>
    </source>
</reference>
<dbReference type="InterPro" id="IPR008906">
    <property type="entry name" value="HATC_C_dom"/>
</dbReference>
<evidence type="ECO:0000259" key="2">
    <source>
        <dbReference type="Pfam" id="PF05699"/>
    </source>
</evidence>
<feature type="domain" description="HAT C-terminal dimerisation" evidence="2">
    <location>
        <begin position="481"/>
        <end position="511"/>
    </location>
</feature>
<dbReference type="EMBL" id="JBDFQZ010000002">
    <property type="protein sequence ID" value="KAK9750401.1"/>
    <property type="molecule type" value="Genomic_DNA"/>
</dbReference>
<feature type="compositionally biased region" description="Basic and acidic residues" evidence="1">
    <location>
        <begin position="28"/>
        <end position="58"/>
    </location>
</feature>
<comment type="caution">
    <text evidence="3">The sequence shown here is derived from an EMBL/GenBank/DDBJ whole genome shotgun (WGS) entry which is preliminary data.</text>
</comment>
<sequence length="514" mass="59323">MTDNRNPKHYKNLFSWFKNDSSPSIPVDQHEKIELEDDQHNSRADNQEGQRGQQKDVQDYNITSLELDQEKRRDIDKVYCFPCFLFDEYPSRHPSFTEIGFNGWKNVMSKQSDIIPHIGGIMSIHNASMHKLLARQGFSFRGHDELVDTSNGGNFDAVLNSFKRINNEVNKVVDNAPRNQVANILANKRTFFKVLSVKDTCCQTLKYEISKVLRQYGLHVENMRGQGYDALFLRECPYAYYVHCFAHRLQLCLNDAAKGVHDLWQFFSTLSMIVSFVDSPAKRHSMLRACREGENADLVVAALRKEQELPGGLFRATQATIDDLYVNGVDKVQGESKAIGKAMKKFDFVYCMRENCWNDLIMKVGAFCCRHDISMSDMSAPYKKGLRNCEKNITNEHYYRFNILYMIYGYSIEILLLSASFDPRYSFQAFKGEDLCKLVLKYYPSNFSSYDLSALELEYPRFANTPSVLELCRCMVDFGKTMLYPMIYQLICLILTLPVSTATPERDFSSMKII</sequence>
<evidence type="ECO:0000256" key="1">
    <source>
        <dbReference type="SAM" id="MobiDB-lite"/>
    </source>
</evidence>